<reference evidence="4" key="3">
    <citation type="submission" date="2025-09" db="UniProtKB">
        <authorList>
            <consortium name="Ensembl"/>
        </authorList>
    </citation>
    <scope>IDENTIFICATION</scope>
    <source>
        <strain evidence="4">Thorbecke</strain>
    </source>
</reference>
<reference evidence="4" key="2">
    <citation type="submission" date="2025-08" db="UniProtKB">
        <authorList>
            <consortium name="Ensembl"/>
        </authorList>
    </citation>
    <scope>IDENTIFICATION</scope>
    <source>
        <strain evidence="4">Thorbecke</strain>
    </source>
</reference>
<dbReference type="Ensembl" id="ENSOCUT00000050799.1">
    <property type="protein sequence ID" value="ENSOCUP00000038935.1"/>
    <property type="gene ID" value="ENSOCUG00000038104.1"/>
</dbReference>
<dbReference type="Gene3D" id="2.60.200.20">
    <property type="match status" value="1"/>
</dbReference>
<evidence type="ECO:0000259" key="3">
    <source>
        <dbReference type="Pfam" id="PF17913"/>
    </source>
</evidence>
<name>A0A5F9CYP4_RABIT</name>
<dbReference type="InterPro" id="IPR041388">
    <property type="entry name" value="FHA_2"/>
</dbReference>
<dbReference type="InParanoid" id="A0A5F9CYP4"/>
<dbReference type="Proteomes" id="UP000001811">
    <property type="component" value="Chromosome 3"/>
</dbReference>
<sequence>MDCIYALSPHLSFLCHSSLCQVMMQQIKLPHLEAVEIECSPETQITDKKCSQQQVHRLILCLWHQYPVWVPVLVPAAPFAIQPSAVTWESSRRWPKCLGP</sequence>
<protein>
    <recommendedName>
        <fullName evidence="3">PNK FHA domain-containing protein</fullName>
    </recommendedName>
</protein>
<dbReference type="SMR" id="A0A5F9CYP4"/>
<reference evidence="4 5" key="1">
    <citation type="journal article" date="2011" name="Nature">
        <title>A high-resolution map of human evolutionary constraint using 29 mammals.</title>
        <authorList>
            <person name="Lindblad-Toh K."/>
            <person name="Garber M."/>
            <person name="Zuk O."/>
            <person name="Lin M.F."/>
            <person name="Parker B.J."/>
            <person name="Washietl S."/>
            <person name="Kheradpour P."/>
            <person name="Ernst J."/>
            <person name="Jordan G."/>
            <person name="Mauceli E."/>
            <person name="Ward L.D."/>
            <person name="Lowe C.B."/>
            <person name="Holloway A.K."/>
            <person name="Clamp M."/>
            <person name="Gnerre S."/>
            <person name="Alfoldi J."/>
            <person name="Beal K."/>
            <person name="Chang J."/>
            <person name="Clawson H."/>
            <person name="Cuff J."/>
            <person name="Di Palma F."/>
            <person name="Fitzgerald S."/>
            <person name="Flicek P."/>
            <person name="Guttman M."/>
            <person name="Hubisz M.J."/>
            <person name="Jaffe D.B."/>
            <person name="Jungreis I."/>
            <person name="Kent W.J."/>
            <person name="Kostka D."/>
            <person name="Lara M."/>
            <person name="Martins A.L."/>
            <person name="Massingham T."/>
            <person name="Moltke I."/>
            <person name="Raney B.J."/>
            <person name="Rasmussen M.D."/>
            <person name="Robinson J."/>
            <person name="Stark A."/>
            <person name="Vilella A.J."/>
            <person name="Wen J."/>
            <person name="Xie X."/>
            <person name="Zody M.C."/>
            <person name="Baldwin J."/>
            <person name="Bloom T."/>
            <person name="Chin C.W."/>
            <person name="Heiman D."/>
            <person name="Nicol R."/>
            <person name="Nusbaum C."/>
            <person name="Young S."/>
            <person name="Wilkinson J."/>
            <person name="Worley K.C."/>
            <person name="Kovar C.L."/>
            <person name="Muzny D.M."/>
            <person name="Gibbs R.A."/>
            <person name="Cree A."/>
            <person name="Dihn H.H."/>
            <person name="Fowler G."/>
            <person name="Jhangiani S."/>
            <person name="Joshi V."/>
            <person name="Lee S."/>
            <person name="Lewis L.R."/>
            <person name="Nazareth L.V."/>
            <person name="Okwuonu G."/>
            <person name="Santibanez J."/>
            <person name="Warren W.C."/>
            <person name="Mardis E.R."/>
            <person name="Weinstock G.M."/>
            <person name="Wilson R.K."/>
            <person name="Delehaunty K."/>
            <person name="Dooling D."/>
            <person name="Fronik C."/>
            <person name="Fulton L."/>
            <person name="Fulton B."/>
            <person name="Graves T."/>
            <person name="Minx P."/>
            <person name="Sodergren E."/>
            <person name="Birney E."/>
            <person name="Margulies E.H."/>
            <person name="Herrero J."/>
            <person name="Green E.D."/>
            <person name="Haussler D."/>
            <person name="Siepel A."/>
            <person name="Goldman N."/>
            <person name="Pollard K.S."/>
            <person name="Pedersen J.S."/>
            <person name="Lander E.S."/>
            <person name="Kellis M."/>
        </authorList>
    </citation>
    <scope>NUCLEOTIDE SEQUENCE [LARGE SCALE GENOMIC DNA]</scope>
    <source>
        <strain evidence="4 5">Thorbecke inbred</strain>
    </source>
</reference>
<proteinExistence type="predicted"/>
<keyword evidence="5" id="KW-1185">Reference proteome</keyword>
<feature type="domain" description="PNK FHA" evidence="3">
    <location>
        <begin position="20"/>
        <end position="56"/>
    </location>
</feature>
<dbReference type="GO" id="GO:0005634">
    <property type="term" value="C:nucleus"/>
    <property type="evidence" value="ECO:0007669"/>
    <property type="project" value="UniProtKB-SubCell"/>
</dbReference>
<dbReference type="Pfam" id="PF17913">
    <property type="entry name" value="FHA_2"/>
    <property type="match status" value="1"/>
</dbReference>
<organism evidence="4 5">
    <name type="scientific">Oryctolagus cuniculus</name>
    <name type="common">Rabbit</name>
    <dbReference type="NCBI Taxonomy" id="9986"/>
    <lineage>
        <taxon>Eukaryota</taxon>
        <taxon>Metazoa</taxon>
        <taxon>Chordata</taxon>
        <taxon>Craniata</taxon>
        <taxon>Vertebrata</taxon>
        <taxon>Euteleostomi</taxon>
        <taxon>Mammalia</taxon>
        <taxon>Eutheria</taxon>
        <taxon>Euarchontoglires</taxon>
        <taxon>Glires</taxon>
        <taxon>Lagomorpha</taxon>
        <taxon>Leporidae</taxon>
        <taxon>Oryctolagus</taxon>
    </lineage>
</organism>
<evidence type="ECO:0000313" key="4">
    <source>
        <dbReference type="Ensembl" id="ENSOCUP00000038935.1"/>
    </source>
</evidence>
<dbReference type="AlphaFoldDB" id="A0A5F9CYP4"/>
<evidence type="ECO:0000256" key="1">
    <source>
        <dbReference type="ARBA" id="ARBA00004123"/>
    </source>
</evidence>
<keyword evidence="2" id="KW-0539">Nucleus</keyword>
<comment type="subcellular location">
    <subcellularLocation>
        <location evidence="1">Nucleus</location>
    </subcellularLocation>
</comment>
<evidence type="ECO:0000313" key="5">
    <source>
        <dbReference type="Proteomes" id="UP000001811"/>
    </source>
</evidence>
<evidence type="ECO:0000256" key="2">
    <source>
        <dbReference type="ARBA" id="ARBA00023242"/>
    </source>
</evidence>
<dbReference type="EMBL" id="AAGW02013194">
    <property type="status" value="NOT_ANNOTATED_CDS"/>
    <property type="molecule type" value="Genomic_DNA"/>
</dbReference>
<accession>A0A5F9CYP4</accession>